<keyword evidence="1" id="KW-0175">Coiled coil</keyword>
<keyword evidence="2" id="KW-0732">Signal</keyword>
<reference evidence="3 4" key="1">
    <citation type="submission" date="2020-08" db="EMBL/GenBank/DDBJ databases">
        <title>Genome public.</title>
        <authorList>
            <person name="Liu C."/>
            <person name="Sun Q."/>
        </authorList>
    </citation>
    <scope>NUCLEOTIDE SEQUENCE [LARGE SCALE GENOMIC DNA]</scope>
    <source>
        <strain evidence="3 4">NSJ-26</strain>
    </source>
</reference>
<organism evidence="3 4">
    <name type="scientific">Wansuia hejianensis</name>
    <dbReference type="NCBI Taxonomy" id="2763667"/>
    <lineage>
        <taxon>Bacteria</taxon>
        <taxon>Bacillati</taxon>
        <taxon>Bacillota</taxon>
        <taxon>Clostridia</taxon>
        <taxon>Lachnospirales</taxon>
        <taxon>Lachnospiraceae</taxon>
        <taxon>Wansuia</taxon>
    </lineage>
</organism>
<name>A0A926EXE2_9FIRM</name>
<dbReference type="AlphaFoldDB" id="A0A926EXE2"/>
<gene>
    <name evidence="3" type="ORF">H8689_03750</name>
</gene>
<dbReference type="NCBIfam" id="TIGR03057">
    <property type="entry name" value="xxxLxxG_by_4"/>
    <property type="match status" value="1"/>
</dbReference>
<proteinExistence type="predicted"/>
<dbReference type="RefSeq" id="WP_249323075.1">
    <property type="nucleotide sequence ID" value="NZ_JACRTK010000001.1"/>
</dbReference>
<feature type="signal peptide" evidence="2">
    <location>
        <begin position="1"/>
        <end position="27"/>
    </location>
</feature>
<evidence type="ECO:0000256" key="1">
    <source>
        <dbReference type="SAM" id="Coils"/>
    </source>
</evidence>
<dbReference type="Gene3D" id="1.10.287.950">
    <property type="entry name" value="Methyl-accepting chemotaxis protein"/>
    <property type="match status" value="1"/>
</dbReference>
<evidence type="ECO:0000256" key="2">
    <source>
        <dbReference type="SAM" id="SignalP"/>
    </source>
</evidence>
<evidence type="ECO:0000313" key="3">
    <source>
        <dbReference type="EMBL" id="MBC8590255.1"/>
    </source>
</evidence>
<dbReference type="SUPFAM" id="SSF58104">
    <property type="entry name" value="Methyl-accepting chemotaxis protein (MCP) signaling domain"/>
    <property type="match status" value="1"/>
</dbReference>
<sequence>MKINNKGFKSLSIVLALSILTPSIVTASPIVTKEETVYVNLNSSGKETDKTSSIWIHSDSSLDKIIDESILEDIVNIKGDIEPVKENQKLVWDVEDSDIYYQGKVNKELPIQPKIKYYLDGKEVNPEDIVGKKGKLKINISIENTDKHTIKLKDGKTKTAYAPYIVATVVDLPTENFSNVHVNTGKLISDGSNQIVSYVCLPGIKESLNLKKDLSKIQDHLEITADVVDFEMKPIMFAATSEFPDIDTLDSAKDLDELIDGLDKIKEASDKLADATEKLYNGQKELDTGIGKLVDGSKKLNIGSNVLLEGSSKLQEGLNAAYGGSKEINQGANTLASSANELGQGFVGLGDGTIQFSNKAMEFSQGASQVAEGISSIPESTKALEKGMEELISGTETIKNGQQNLANGLGKSVSALEQIKAGKEKESKVIDLLLKGTNGLEQIANGVEKLPGAETLAEKMKSALADQRMALEGIKESSSQLILALNEVEQGLKQAEVAANQLSEGVENINVGQKKINGGLNELSNGTSALKDASNQLVQGSAGLQKGANNIKKNAEVAKSGANKFTAGSKDLVNATGDLSSGLGNLNSGAMELNKGIAEFSKATEELSNGGEALQDGSHKLVDGTKELNEGMNQFNQEGIHKITNEIDNSDLNIGEIIETKDELVKLSKDNHSFSGKSDDMEGKLKFIMKTESIKAEEKEEIEEVKEEVKEEKGFFNWLKGLFNKEN</sequence>
<feature type="chain" id="PRO_5037300082" evidence="2">
    <location>
        <begin position="28"/>
        <end position="727"/>
    </location>
</feature>
<dbReference type="EMBL" id="JACRTK010000001">
    <property type="protein sequence ID" value="MBC8590255.1"/>
    <property type="molecule type" value="Genomic_DNA"/>
</dbReference>
<feature type="coiled-coil region" evidence="1">
    <location>
        <begin position="688"/>
        <end position="715"/>
    </location>
</feature>
<accession>A0A926EXE2</accession>
<evidence type="ECO:0000313" key="4">
    <source>
        <dbReference type="Proteomes" id="UP000601522"/>
    </source>
</evidence>
<dbReference type="Proteomes" id="UP000601522">
    <property type="component" value="Unassembled WGS sequence"/>
</dbReference>
<dbReference type="InterPro" id="IPR023908">
    <property type="entry name" value="xxxLxxG_rpt"/>
</dbReference>
<comment type="caution">
    <text evidence="3">The sequence shown here is derived from an EMBL/GenBank/DDBJ whole genome shotgun (WGS) entry which is preliminary data.</text>
</comment>
<keyword evidence="4" id="KW-1185">Reference proteome</keyword>
<protein>
    <submittedName>
        <fullName evidence="3">Uncharacterized protein</fullName>
    </submittedName>
</protein>